<evidence type="ECO:0000256" key="4">
    <source>
        <dbReference type="ARBA" id="ARBA00022801"/>
    </source>
</evidence>
<keyword evidence="2 8" id="KW-0255">Endonuclease</keyword>
<evidence type="ECO:0000256" key="6">
    <source>
        <dbReference type="ARBA" id="ARBA00029466"/>
    </source>
</evidence>
<reference evidence="9" key="1">
    <citation type="submission" date="2016-10" db="EMBL/GenBank/DDBJ databases">
        <authorList>
            <person name="Varghese N."/>
            <person name="Submissions S."/>
        </authorList>
    </citation>
    <scope>NUCLEOTIDE SEQUENCE [LARGE SCALE GENOMIC DNA]</scope>
    <source>
        <strain evidence="9">IBRC-M 10761</strain>
    </source>
</reference>
<evidence type="ECO:0000256" key="1">
    <source>
        <dbReference type="ARBA" id="ARBA00022722"/>
    </source>
</evidence>
<protein>
    <submittedName>
        <fullName evidence="8">T/G mismatch-specific endonuclease</fullName>
    </submittedName>
</protein>
<dbReference type="CDD" id="cd00221">
    <property type="entry name" value="Vsr"/>
    <property type="match status" value="1"/>
</dbReference>
<dbReference type="Pfam" id="PF03852">
    <property type="entry name" value="Vsr"/>
    <property type="match status" value="1"/>
</dbReference>
<keyword evidence="3" id="KW-0227">DNA damage</keyword>
<dbReference type="SUPFAM" id="SSF52980">
    <property type="entry name" value="Restriction endonuclease-like"/>
    <property type="match status" value="1"/>
</dbReference>
<evidence type="ECO:0000313" key="8">
    <source>
        <dbReference type="EMBL" id="SEJ06470.1"/>
    </source>
</evidence>
<dbReference type="AlphaFoldDB" id="A0A1H6W0X1"/>
<dbReference type="STRING" id="1416801.SAMN05192553_102210"/>
<evidence type="ECO:0000256" key="5">
    <source>
        <dbReference type="ARBA" id="ARBA00023204"/>
    </source>
</evidence>
<dbReference type="GO" id="GO:0006298">
    <property type="term" value="P:mismatch repair"/>
    <property type="evidence" value="ECO:0007669"/>
    <property type="project" value="InterPro"/>
</dbReference>
<name>A0A1H6W0X1_9BACT</name>
<dbReference type="InterPro" id="IPR011335">
    <property type="entry name" value="Restrct_endonuc-II-like"/>
</dbReference>
<dbReference type="InterPro" id="IPR007569">
    <property type="entry name" value="DUF559"/>
</dbReference>
<dbReference type="GO" id="GO:0004519">
    <property type="term" value="F:endonuclease activity"/>
    <property type="evidence" value="ECO:0007669"/>
    <property type="project" value="UniProtKB-KW"/>
</dbReference>
<feature type="domain" description="DUF559" evidence="7">
    <location>
        <begin position="80"/>
        <end position="121"/>
    </location>
</feature>
<keyword evidence="1" id="KW-0540">Nuclease</keyword>
<sequence>MAIKSKNTKMELKLAKALWQKGYRFRRNSKFVFGKPDFSLKKWKLAIFVDSEYFHGKDWEAEKLRIKTNREFWWKKIEGNIERDKTVNRHLKDKGWKVLRFWTGDIRKNFDICLLTIEQQMEELKNDKIL</sequence>
<gene>
    <name evidence="8" type="ORF">SAMN05192553_102210</name>
</gene>
<dbReference type="GO" id="GO:0016787">
    <property type="term" value="F:hydrolase activity"/>
    <property type="evidence" value="ECO:0007669"/>
    <property type="project" value="UniProtKB-KW"/>
</dbReference>
<evidence type="ECO:0000256" key="3">
    <source>
        <dbReference type="ARBA" id="ARBA00022763"/>
    </source>
</evidence>
<accession>A0A1H6W0X1</accession>
<dbReference type="InterPro" id="IPR004603">
    <property type="entry name" value="DNA_mismatch_endonuc_vsr"/>
</dbReference>
<keyword evidence="5" id="KW-0234">DNA repair</keyword>
<dbReference type="Pfam" id="PF04480">
    <property type="entry name" value="DUF559"/>
    <property type="match status" value="1"/>
</dbReference>
<dbReference type="NCBIfam" id="TIGR00632">
    <property type="entry name" value="vsr"/>
    <property type="match status" value="1"/>
</dbReference>
<dbReference type="EMBL" id="FNZH01000002">
    <property type="protein sequence ID" value="SEJ06470.1"/>
    <property type="molecule type" value="Genomic_DNA"/>
</dbReference>
<keyword evidence="9" id="KW-1185">Reference proteome</keyword>
<proteinExistence type="inferred from homology"/>
<dbReference type="Gene3D" id="3.40.960.10">
    <property type="entry name" value="VSR Endonuclease"/>
    <property type="match status" value="1"/>
</dbReference>
<comment type="similarity">
    <text evidence="6">Belongs to the Vsr family.</text>
</comment>
<evidence type="ECO:0000256" key="2">
    <source>
        <dbReference type="ARBA" id="ARBA00022759"/>
    </source>
</evidence>
<keyword evidence="4" id="KW-0378">Hydrolase</keyword>
<organism evidence="8 9">
    <name type="scientific">Cyclobacterium xiamenense</name>
    <dbReference type="NCBI Taxonomy" id="1297121"/>
    <lineage>
        <taxon>Bacteria</taxon>
        <taxon>Pseudomonadati</taxon>
        <taxon>Bacteroidota</taxon>
        <taxon>Cytophagia</taxon>
        <taxon>Cytophagales</taxon>
        <taxon>Cyclobacteriaceae</taxon>
        <taxon>Cyclobacterium</taxon>
    </lineage>
</organism>
<dbReference type="Proteomes" id="UP000199403">
    <property type="component" value="Unassembled WGS sequence"/>
</dbReference>
<evidence type="ECO:0000313" key="9">
    <source>
        <dbReference type="Proteomes" id="UP000199403"/>
    </source>
</evidence>
<evidence type="ECO:0000259" key="7">
    <source>
        <dbReference type="Pfam" id="PF04480"/>
    </source>
</evidence>